<dbReference type="Gene3D" id="3.30.300.180">
    <property type="match status" value="1"/>
</dbReference>
<dbReference type="InterPro" id="IPR001957">
    <property type="entry name" value="Chromosome_initiator_DnaA"/>
</dbReference>
<dbReference type="PRINTS" id="PR00051">
    <property type="entry name" value="DNAA"/>
</dbReference>
<accession>A0A662DDT2</accession>
<comment type="function">
    <text evidence="8 10">Plays an essential role in the initiation and regulation of chromosomal replication. ATP-DnaA binds to the origin of replication (oriC) to initiate formation of the DNA replication initiation complex once per cell cycle. Binds the DnaA box (a 9 base pair repeat at the origin) and separates the double-stranded (ds)DNA. Forms a right-handed helical filament on oriC DNA; dsDNA binds to the exterior of the filament while single-stranded (ss)DNA is stabiized in the filament's interior. The ATP-DnaA-oriC complex binds and stabilizes one strand of the AT-rich DNA unwinding element (DUE), permitting loading of DNA polymerase. After initiation quickly degrades to an ADP-DnaA complex that is not apt for DNA replication. Binds acidic phospholipids.</text>
</comment>
<dbReference type="InterPro" id="IPR024633">
    <property type="entry name" value="DnaA_N_dom"/>
</dbReference>
<organism evidence="14 15">
    <name type="scientific">Aerophobetes bacterium</name>
    <dbReference type="NCBI Taxonomy" id="2030807"/>
    <lineage>
        <taxon>Bacteria</taxon>
        <taxon>Candidatus Aerophobota</taxon>
    </lineage>
</organism>
<feature type="region of interest" description="Domain III, AAA+ region" evidence="8">
    <location>
        <begin position="107"/>
        <end position="323"/>
    </location>
</feature>
<dbReference type="InterPro" id="IPR013159">
    <property type="entry name" value="DnaA_C"/>
</dbReference>
<dbReference type="Pfam" id="PF11638">
    <property type="entry name" value="DnaA_N"/>
    <property type="match status" value="1"/>
</dbReference>
<keyword evidence="5 8" id="KW-0067">ATP-binding</keyword>
<dbReference type="Gene3D" id="1.10.8.60">
    <property type="match status" value="1"/>
</dbReference>
<dbReference type="EMBL" id="QMQA01000067">
    <property type="protein sequence ID" value="RLE13964.1"/>
    <property type="molecule type" value="Genomic_DNA"/>
</dbReference>
<keyword evidence="6 8" id="KW-0446">Lipid-binding</keyword>
<dbReference type="GO" id="GO:0005524">
    <property type="term" value="F:ATP binding"/>
    <property type="evidence" value="ECO:0007669"/>
    <property type="project" value="UniProtKB-UniRule"/>
</dbReference>
<evidence type="ECO:0000256" key="6">
    <source>
        <dbReference type="ARBA" id="ARBA00023121"/>
    </source>
</evidence>
<dbReference type="Gene3D" id="1.10.1750.10">
    <property type="match status" value="1"/>
</dbReference>
<keyword evidence="4 8" id="KW-0547">Nucleotide-binding</keyword>
<dbReference type="GO" id="GO:0008289">
    <property type="term" value="F:lipid binding"/>
    <property type="evidence" value="ECO:0007669"/>
    <property type="project" value="UniProtKB-KW"/>
</dbReference>
<evidence type="ECO:0000256" key="8">
    <source>
        <dbReference type="HAMAP-Rule" id="MF_00377"/>
    </source>
</evidence>
<gene>
    <name evidence="8" type="primary">dnaA</name>
    <name evidence="14" type="ORF">DRJ04_03305</name>
</gene>
<dbReference type="PROSITE" id="PS01008">
    <property type="entry name" value="DNAA"/>
    <property type="match status" value="1"/>
</dbReference>
<dbReference type="InterPro" id="IPR003593">
    <property type="entry name" value="AAA+_ATPase"/>
</dbReference>
<dbReference type="AlphaFoldDB" id="A0A662DDT2"/>
<evidence type="ECO:0000256" key="10">
    <source>
        <dbReference type="RuleBase" id="RU000577"/>
    </source>
</evidence>
<dbReference type="InterPro" id="IPR018312">
    <property type="entry name" value="Chromosome_initiator_DnaA_CS"/>
</dbReference>
<dbReference type="CDD" id="cd00009">
    <property type="entry name" value="AAA"/>
    <property type="match status" value="1"/>
</dbReference>
<feature type="region of interest" description="Domain IV, binds dsDNA" evidence="8">
    <location>
        <begin position="324"/>
        <end position="445"/>
    </location>
</feature>
<keyword evidence="3 8" id="KW-0235">DNA replication</keyword>
<dbReference type="Gene3D" id="3.40.50.300">
    <property type="entry name" value="P-loop containing nucleotide triphosphate hydrolases"/>
    <property type="match status" value="1"/>
</dbReference>
<dbReference type="InterPro" id="IPR027417">
    <property type="entry name" value="P-loop_NTPase"/>
</dbReference>
<dbReference type="InterPro" id="IPR010921">
    <property type="entry name" value="Trp_repressor/repl_initiator"/>
</dbReference>
<evidence type="ECO:0000313" key="14">
    <source>
        <dbReference type="EMBL" id="RLE13964.1"/>
    </source>
</evidence>
<dbReference type="GO" id="GO:0006270">
    <property type="term" value="P:DNA replication initiation"/>
    <property type="evidence" value="ECO:0007669"/>
    <property type="project" value="UniProtKB-UniRule"/>
</dbReference>
<evidence type="ECO:0000256" key="11">
    <source>
        <dbReference type="RuleBase" id="RU004227"/>
    </source>
</evidence>
<comment type="similarity">
    <text evidence="1 8 11">Belongs to the DnaA family.</text>
</comment>
<dbReference type="HAMAP" id="MF_00377">
    <property type="entry name" value="DnaA_bact"/>
    <property type="match status" value="1"/>
</dbReference>
<dbReference type="InterPro" id="IPR020591">
    <property type="entry name" value="Chromosome_initiator_DnaA-like"/>
</dbReference>
<dbReference type="SUPFAM" id="SSF52540">
    <property type="entry name" value="P-loop containing nucleoside triphosphate hydrolases"/>
    <property type="match status" value="1"/>
</dbReference>
<evidence type="ECO:0000256" key="3">
    <source>
        <dbReference type="ARBA" id="ARBA00022705"/>
    </source>
</evidence>
<dbReference type="SMART" id="SM00382">
    <property type="entry name" value="AAA"/>
    <property type="match status" value="1"/>
</dbReference>
<evidence type="ECO:0000256" key="1">
    <source>
        <dbReference type="ARBA" id="ARBA00006583"/>
    </source>
</evidence>
<feature type="domain" description="Chromosomal replication initiator DnaA C-terminal" evidence="13">
    <location>
        <begin position="353"/>
        <end position="422"/>
    </location>
</feature>
<comment type="domain">
    <text evidence="8">Domain I is involved in oligomerization and binding regulators, domain II is flexibile and of varying length in different bacteria, domain III forms the AAA+ region, while domain IV binds dsDNA.</text>
</comment>
<name>A0A662DDT2_UNCAE</name>
<feature type="binding site" evidence="8">
    <location>
        <position position="155"/>
    </location>
    <ligand>
        <name>ATP</name>
        <dbReference type="ChEBI" id="CHEBI:30616"/>
    </ligand>
</feature>
<dbReference type="GO" id="GO:0003688">
    <property type="term" value="F:DNA replication origin binding"/>
    <property type="evidence" value="ECO:0007669"/>
    <property type="project" value="UniProtKB-UniRule"/>
</dbReference>
<sequence length="445" mass="51924">MEREGNRLWEKVLEEARQKIDPASLNLWIRPLQFNSFSSNRLVIKAPNQFIRQRVKEKYLPLLQLILNELLMQEDVKIDLDIAEERSSYTEKREYTPPHISNSYYLRLNPRYNFDTFVVGNNNRLAHAAALAVAQSPSATYNPLFIYGDVGLGKTHLLQAIAHFILKNRPNVSFNYLSSEQFTNELINAIRDDKTVEFRRKHRSADVLLVDDIHFLAGKERTQEEFFHTFNALYEAHKQIVLSSDRPPGEIPTLEKRLRSRFEWGLITDIQPPDLETRVAILKKKAEMERIVLSDEVANFIAERVKTNIRRLEGCLMRLIAYSSLYDIDINNIDCARDVLKDIISPKESKLITPEIIQQNVAKYYRIKEGQLKGKKRVKSIALPRQVAMYLCRELTDCSFPEIGEKFGGKDHTTVMHAWRKIKEQRKKDKNLNRDIEEIIQRITS</sequence>
<dbReference type="InterPro" id="IPR013317">
    <property type="entry name" value="DnaA_dom"/>
</dbReference>
<dbReference type="Pfam" id="PF00308">
    <property type="entry name" value="Bac_DnaA"/>
    <property type="match status" value="1"/>
</dbReference>
<evidence type="ECO:0000259" key="13">
    <source>
        <dbReference type="SMART" id="SM00760"/>
    </source>
</evidence>
<dbReference type="InterPro" id="IPR038454">
    <property type="entry name" value="DnaA_N_sf"/>
</dbReference>
<dbReference type="CDD" id="cd06571">
    <property type="entry name" value="Bac_DnaA_C"/>
    <property type="match status" value="1"/>
</dbReference>
<dbReference type="Pfam" id="PF08299">
    <property type="entry name" value="Bac_DnaA_C"/>
    <property type="match status" value="1"/>
</dbReference>
<comment type="subcellular location">
    <subcellularLocation>
        <location evidence="8">Cytoplasm</location>
    </subcellularLocation>
</comment>
<evidence type="ECO:0000259" key="12">
    <source>
        <dbReference type="SMART" id="SM00382"/>
    </source>
</evidence>
<comment type="subunit">
    <text evidence="8">Oligomerizes as a right-handed, spiral filament on DNA at oriC.</text>
</comment>
<comment type="caution">
    <text evidence="8">Lacks conserved residue(s) required for the propagation of feature annotation.</text>
</comment>
<evidence type="ECO:0000256" key="4">
    <source>
        <dbReference type="ARBA" id="ARBA00022741"/>
    </source>
</evidence>
<proteinExistence type="inferred from homology"/>
<comment type="caution">
    <text evidence="14">The sequence shown here is derived from an EMBL/GenBank/DDBJ whole genome shotgun (WGS) entry which is preliminary data.</text>
</comment>
<dbReference type="GO" id="GO:0005886">
    <property type="term" value="C:plasma membrane"/>
    <property type="evidence" value="ECO:0007669"/>
    <property type="project" value="TreeGrafter"/>
</dbReference>
<feature type="binding site" evidence="8">
    <location>
        <position position="153"/>
    </location>
    <ligand>
        <name>ATP</name>
        <dbReference type="ChEBI" id="CHEBI:30616"/>
    </ligand>
</feature>
<keyword evidence="2 8" id="KW-0963">Cytoplasm</keyword>
<evidence type="ECO:0000256" key="2">
    <source>
        <dbReference type="ARBA" id="ARBA00022490"/>
    </source>
</evidence>
<dbReference type="GO" id="GO:0005737">
    <property type="term" value="C:cytoplasm"/>
    <property type="evidence" value="ECO:0007669"/>
    <property type="project" value="UniProtKB-SubCell"/>
</dbReference>
<dbReference type="PANTHER" id="PTHR30050">
    <property type="entry name" value="CHROMOSOMAL REPLICATION INITIATOR PROTEIN DNAA"/>
    <property type="match status" value="1"/>
</dbReference>
<feature type="region of interest" description="Domain I, interacts with DnaA modulators" evidence="8">
    <location>
        <begin position="1"/>
        <end position="87"/>
    </location>
</feature>
<feature type="binding site" evidence="8">
    <location>
        <position position="151"/>
    </location>
    <ligand>
        <name>ATP</name>
        <dbReference type="ChEBI" id="CHEBI:30616"/>
    </ligand>
</feature>
<feature type="domain" description="AAA+ ATPase" evidence="12">
    <location>
        <begin position="140"/>
        <end position="268"/>
    </location>
</feature>
<feature type="binding site" evidence="8">
    <location>
        <position position="154"/>
    </location>
    <ligand>
        <name>ATP</name>
        <dbReference type="ChEBI" id="CHEBI:30616"/>
    </ligand>
</feature>
<evidence type="ECO:0000256" key="9">
    <source>
        <dbReference type="NCBIfam" id="TIGR00362"/>
    </source>
</evidence>
<evidence type="ECO:0000313" key="15">
    <source>
        <dbReference type="Proteomes" id="UP000280417"/>
    </source>
</evidence>
<protein>
    <recommendedName>
        <fullName evidence="8 9">Chromosomal replication initiator protein DnaA</fullName>
    </recommendedName>
</protein>
<dbReference type="FunFam" id="3.40.50.300:FF:000150">
    <property type="entry name" value="Chromosomal replication initiator protein DnaA"/>
    <property type="match status" value="1"/>
</dbReference>
<dbReference type="SMART" id="SM00760">
    <property type="entry name" value="Bac_DnaA_C"/>
    <property type="match status" value="1"/>
</dbReference>
<evidence type="ECO:0000256" key="7">
    <source>
        <dbReference type="ARBA" id="ARBA00023125"/>
    </source>
</evidence>
<dbReference type="GO" id="GO:0006275">
    <property type="term" value="P:regulation of DNA replication"/>
    <property type="evidence" value="ECO:0007669"/>
    <property type="project" value="UniProtKB-UniRule"/>
</dbReference>
<dbReference type="FunFam" id="1.10.8.60:FF:000003">
    <property type="entry name" value="Chromosomal replication initiator protein DnaA"/>
    <property type="match status" value="1"/>
</dbReference>
<dbReference type="SUPFAM" id="SSF48295">
    <property type="entry name" value="TrpR-like"/>
    <property type="match status" value="1"/>
</dbReference>
<dbReference type="Proteomes" id="UP000280417">
    <property type="component" value="Unassembled WGS sequence"/>
</dbReference>
<evidence type="ECO:0000256" key="5">
    <source>
        <dbReference type="ARBA" id="ARBA00022840"/>
    </source>
</evidence>
<dbReference type="PANTHER" id="PTHR30050:SF2">
    <property type="entry name" value="CHROMOSOMAL REPLICATION INITIATOR PROTEIN DNAA"/>
    <property type="match status" value="1"/>
</dbReference>
<keyword evidence="7 8" id="KW-0238">DNA-binding</keyword>
<dbReference type="NCBIfam" id="TIGR00362">
    <property type="entry name" value="DnaA"/>
    <property type="match status" value="1"/>
</dbReference>
<reference evidence="14 15" key="1">
    <citation type="submission" date="2018-06" db="EMBL/GenBank/DDBJ databases">
        <title>Extensive metabolic versatility and redundancy in microbially diverse, dynamic hydrothermal sediments.</title>
        <authorList>
            <person name="Dombrowski N."/>
            <person name="Teske A."/>
            <person name="Baker B.J."/>
        </authorList>
    </citation>
    <scope>NUCLEOTIDE SEQUENCE [LARGE SCALE GENOMIC DNA]</scope>
    <source>
        <strain evidence="14">B3_G15</strain>
    </source>
</reference>